<dbReference type="EMBL" id="DVMS01000167">
    <property type="protein sequence ID" value="HIU39178.1"/>
    <property type="molecule type" value="Genomic_DNA"/>
</dbReference>
<organism evidence="3 4">
    <name type="scientific">Candidatus Limisoma intestinavium</name>
    <dbReference type="NCBI Taxonomy" id="2840856"/>
    <lineage>
        <taxon>Bacteria</taxon>
        <taxon>Pseudomonadati</taxon>
        <taxon>Bacteroidota</taxon>
        <taxon>Bacteroidia</taxon>
        <taxon>Bacteroidales</taxon>
        <taxon>Candidatus Limisoma</taxon>
    </lineage>
</organism>
<sequence length="31" mass="3456">MESPVKILVVDDEMSICDLMKINLELAGYSV</sequence>
<evidence type="ECO:0000313" key="3">
    <source>
        <dbReference type="EMBL" id="HIU39178.1"/>
    </source>
</evidence>
<evidence type="ECO:0000259" key="2">
    <source>
        <dbReference type="PROSITE" id="PS50110"/>
    </source>
</evidence>
<dbReference type="GO" id="GO:0000160">
    <property type="term" value="P:phosphorelay signal transduction system"/>
    <property type="evidence" value="ECO:0007669"/>
    <property type="project" value="InterPro"/>
</dbReference>
<reference evidence="3" key="2">
    <citation type="journal article" date="2021" name="PeerJ">
        <title>Extensive microbial diversity within the chicken gut microbiome revealed by metagenomics and culture.</title>
        <authorList>
            <person name="Gilroy R."/>
            <person name="Ravi A."/>
            <person name="Getino M."/>
            <person name="Pursley I."/>
            <person name="Horton D.L."/>
            <person name="Alikhan N.F."/>
            <person name="Baker D."/>
            <person name="Gharbi K."/>
            <person name="Hall N."/>
            <person name="Watson M."/>
            <person name="Adriaenssens E.M."/>
            <person name="Foster-Nyarko E."/>
            <person name="Jarju S."/>
            <person name="Secka A."/>
            <person name="Antonio M."/>
            <person name="Oren A."/>
            <person name="Chaudhuri R.R."/>
            <person name="La Ragione R."/>
            <person name="Hildebrand F."/>
            <person name="Pallen M.J."/>
        </authorList>
    </citation>
    <scope>NUCLEOTIDE SEQUENCE</scope>
    <source>
        <strain evidence="3">17073</strain>
    </source>
</reference>
<dbReference type="InterPro" id="IPR011006">
    <property type="entry name" value="CheY-like_superfamily"/>
</dbReference>
<dbReference type="GO" id="GO:0003677">
    <property type="term" value="F:DNA binding"/>
    <property type="evidence" value="ECO:0007669"/>
    <property type="project" value="UniProtKB-KW"/>
</dbReference>
<dbReference type="Proteomes" id="UP000824076">
    <property type="component" value="Unassembled WGS sequence"/>
</dbReference>
<name>A0A9D1LFX0_9BACT</name>
<comment type="caution">
    <text evidence="3">The sequence shown here is derived from an EMBL/GenBank/DDBJ whole genome shotgun (WGS) entry which is preliminary data.</text>
</comment>
<dbReference type="AlphaFoldDB" id="A0A9D1LFX0"/>
<protein>
    <submittedName>
        <fullName evidence="3">DNA-binding response regulator</fullName>
    </submittedName>
</protein>
<dbReference type="PROSITE" id="PS50110">
    <property type="entry name" value="RESPONSE_REGULATORY"/>
    <property type="match status" value="1"/>
</dbReference>
<reference evidence="3" key="1">
    <citation type="submission" date="2020-10" db="EMBL/GenBank/DDBJ databases">
        <authorList>
            <person name="Gilroy R."/>
        </authorList>
    </citation>
    <scope>NUCLEOTIDE SEQUENCE</scope>
    <source>
        <strain evidence="3">17073</strain>
    </source>
</reference>
<feature type="domain" description="Response regulatory" evidence="2">
    <location>
        <begin position="6"/>
        <end position="31"/>
    </location>
</feature>
<proteinExistence type="predicted"/>
<gene>
    <name evidence="3" type="ORF">IAD18_05895</name>
</gene>
<evidence type="ECO:0000313" key="4">
    <source>
        <dbReference type="Proteomes" id="UP000824076"/>
    </source>
</evidence>
<dbReference type="InterPro" id="IPR001789">
    <property type="entry name" value="Sig_transdc_resp-reg_receiver"/>
</dbReference>
<evidence type="ECO:0000256" key="1">
    <source>
        <dbReference type="PROSITE-ProRule" id="PRU00169"/>
    </source>
</evidence>
<dbReference type="SUPFAM" id="SSF52172">
    <property type="entry name" value="CheY-like"/>
    <property type="match status" value="1"/>
</dbReference>
<accession>A0A9D1LFX0</accession>
<feature type="non-terminal residue" evidence="3">
    <location>
        <position position="31"/>
    </location>
</feature>
<comment type="caution">
    <text evidence="1">Lacks conserved residue(s) required for the propagation of feature annotation.</text>
</comment>
<keyword evidence="3" id="KW-0238">DNA-binding</keyword>